<dbReference type="CDD" id="cd18576">
    <property type="entry name" value="ABC_6TM_bac_exporter_ABCB8_10_like"/>
    <property type="match status" value="1"/>
</dbReference>
<keyword evidence="6 8" id="KW-1133">Transmembrane helix</keyword>
<dbReference type="SUPFAM" id="SSF90123">
    <property type="entry name" value="ABC transporter transmembrane region"/>
    <property type="match status" value="1"/>
</dbReference>
<evidence type="ECO:0000259" key="10">
    <source>
        <dbReference type="PROSITE" id="PS50929"/>
    </source>
</evidence>
<dbReference type="InterPro" id="IPR017871">
    <property type="entry name" value="ABC_transporter-like_CS"/>
</dbReference>
<dbReference type="RefSeq" id="WP_184130946.1">
    <property type="nucleotide sequence ID" value="NZ_JACHKT010000004.1"/>
</dbReference>
<dbReference type="GO" id="GO:0005524">
    <property type="term" value="F:ATP binding"/>
    <property type="evidence" value="ECO:0007669"/>
    <property type="project" value="UniProtKB-KW"/>
</dbReference>
<dbReference type="Gene3D" id="1.20.1560.10">
    <property type="entry name" value="ABC transporter type 1, transmembrane domain"/>
    <property type="match status" value="1"/>
</dbReference>
<comment type="subcellular location">
    <subcellularLocation>
        <location evidence="1">Cell membrane</location>
        <topology evidence="1">Multi-pass membrane protein</topology>
    </subcellularLocation>
</comment>
<dbReference type="GO" id="GO:0016887">
    <property type="term" value="F:ATP hydrolysis activity"/>
    <property type="evidence" value="ECO:0007669"/>
    <property type="project" value="InterPro"/>
</dbReference>
<name>A0A841EGK4_9BACT</name>
<evidence type="ECO:0000313" key="12">
    <source>
        <dbReference type="Proteomes" id="UP000524404"/>
    </source>
</evidence>
<feature type="domain" description="ABC transporter" evidence="9">
    <location>
        <begin position="392"/>
        <end position="628"/>
    </location>
</feature>
<dbReference type="AlphaFoldDB" id="A0A841EGK4"/>
<dbReference type="InterPro" id="IPR003439">
    <property type="entry name" value="ABC_transporter-like_ATP-bd"/>
</dbReference>
<evidence type="ECO:0000313" key="11">
    <source>
        <dbReference type="EMBL" id="MBB6002275.1"/>
    </source>
</evidence>
<evidence type="ECO:0000256" key="6">
    <source>
        <dbReference type="ARBA" id="ARBA00022989"/>
    </source>
</evidence>
<feature type="transmembrane region" description="Helical" evidence="8">
    <location>
        <begin position="291"/>
        <end position="309"/>
    </location>
</feature>
<dbReference type="Gene3D" id="3.40.50.300">
    <property type="entry name" value="P-loop containing nucleotide triphosphate hydrolases"/>
    <property type="match status" value="1"/>
</dbReference>
<dbReference type="InterPro" id="IPR003593">
    <property type="entry name" value="AAA+_ATPase"/>
</dbReference>
<evidence type="ECO:0000256" key="2">
    <source>
        <dbReference type="ARBA" id="ARBA00007577"/>
    </source>
</evidence>
<feature type="transmembrane region" description="Helical" evidence="8">
    <location>
        <begin position="40"/>
        <end position="63"/>
    </location>
</feature>
<dbReference type="Pfam" id="PF00005">
    <property type="entry name" value="ABC_tran"/>
    <property type="match status" value="1"/>
</dbReference>
<keyword evidence="5" id="KW-0067">ATP-binding</keyword>
<evidence type="ECO:0000256" key="1">
    <source>
        <dbReference type="ARBA" id="ARBA00004651"/>
    </source>
</evidence>
<sequence length="638" mass="70309">MAKRSSSFGAGVSPEDKKKVSKEGFKKALKIFRFTLPYKGTFAIGFVFLILSQITTMSIPLLMGQMVGAIVSPEQMANATTGMSSGMVTDKLQNVFQEAPKFTLNEVTLIFVGLLILQSVFSFFRVITFTRVSEQSMRDLRNALYSKIITLPVPFFEKNRVGELMSRITTDVSQLQDILSITLAELFRQIFTLIGGIILISFLSSKLTLFMLLTFPFLVVAAIIFGKFIRKNAKKVQDELAATNIIVEETLQSINVVKAFTNESLEAHRYGLSVQKVVDYALKAATFRGGFISFIIFVLFGGVVGVVWYGGNLVLQGELAFKDLFTFIIYTGFIGGSVGGLGDMYAQIQKTVGASERILEILGEESEVKITDITVPSKVTKTEIPNAGTPKIQYRNVAFQYPSRPDMPVLKDISLSVKSGEKIALVGHSGAGKSTIVQLLMRYYHLAKGEILVDGKNINTFDITDLRKNIAIVPQEVMLFGGTIYENIAYGNPEATEELVIEAARKANALEFINSFPEGFKTIVGERGVKLSGGQRQRIAIARAILKDPAILVLDEATSALDSESEKLVQDALDRLMQNRTTVIIAHRLATIRNVDTIYVLKDGGIAEKGTHDELVLIDEGIYANLVKLQFDNAMMIE</sequence>
<dbReference type="InterPro" id="IPR027417">
    <property type="entry name" value="P-loop_NTPase"/>
</dbReference>
<evidence type="ECO:0000256" key="3">
    <source>
        <dbReference type="ARBA" id="ARBA00022692"/>
    </source>
</evidence>
<feature type="transmembrane region" description="Helical" evidence="8">
    <location>
        <begin position="107"/>
        <end position="128"/>
    </location>
</feature>
<dbReference type="PANTHER" id="PTHR43394:SF1">
    <property type="entry name" value="ATP-BINDING CASSETTE SUB-FAMILY B MEMBER 10, MITOCHONDRIAL"/>
    <property type="match status" value="1"/>
</dbReference>
<evidence type="ECO:0000256" key="4">
    <source>
        <dbReference type="ARBA" id="ARBA00022741"/>
    </source>
</evidence>
<dbReference type="EMBL" id="JACHKT010000004">
    <property type="protein sequence ID" value="MBB6002275.1"/>
    <property type="molecule type" value="Genomic_DNA"/>
</dbReference>
<dbReference type="SUPFAM" id="SSF52540">
    <property type="entry name" value="P-loop containing nucleoside triphosphate hydrolases"/>
    <property type="match status" value="1"/>
</dbReference>
<organism evidence="11 12">
    <name type="scientific">Arcicella rosea</name>
    <dbReference type="NCBI Taxonomy" id="502909"/>
    <lineage>
        <taxon>Bacteria</taxon>
        <taxon>Pseudomonadati</taxon>
        <taxon>Bacteroidota</taxon>
        <taxon>Cytophagia</taxon>
        <taxon>Cytophagales</taxon>
        <taxon>Flectobacillaceae</taxon>
        <taxon>Arcicella</taxon>
    </lineage>
</organism>
<dbReference type="GO" id="GO:0015421">
    <property type="term" value="F:ABC-type oligopeptide transporter activity"/>
    <property type="evidence" value="ECO:0007669"/>
    <property type="project" value="TreeGrafter"/>
</dbReference>
<keyword evidence="12" id="KW-1185">Reference proteome</keyword>
<comment type="similarity">
    <text evidence="2">Belongs to the ABC transporter superfamily. ABCB family. Multidrug resistance exporter (TC 3.A.1.201) subfamily.</text>
</comment>
<dbReference type="PROSITE" id="PS50893">
    <property type="entry name" value="ABC_TRANSPORTER_2"/>
    <property type="match status" value="1"/>
</dbReference>
<dbReference type="GO" id="GO:0090374">
    <property type="term" value="P:oligopeptide export from mitochondrion"/>
    <property type="evidence" value="ECO:0007669"/>
    <property type="project" value="TreeGrafter"/>
</dbReference>
<gene>
    <name evidence="11" type="ORF">HNP25_000925</name>
</gene>
<dbReference type="Proteomes" id="UP000524404">
    <property type="component" value="Unassembled WGS sequence"/>
</dbReference>
<protein>
    <submittedName>
        <fullName evidence="11">ABC-type multidrug transport system fused ATPase/permease subunit</fullName>
    </submittedName>
</protein>
<dbReference type="PROSITE" id="PS00211">
    <property type="entry name" value="ABC_TRANSPORTER_1"/>
    <property type="match status" value="1"/>
</dbReference>
<accession>A0A841EGK4</accession>
<feature type="transmembrane region" description="Helical" evidence="8">
    <location>
        <begin position="209"/>
        <end position="229"/>
    </location>
</feature>
<dbReference type="InterPro" id="IPR036640">
    <property type="entry name" value="ABC1_TM_sf"/>
</dbReference>
<dbReference type="PROSITE" id="PS50929">
    <property type="entry name" value="ABC_TM1F"/>
    <property type="match status" value="1"/>
</dbReference>
<feature type="domain" description="ABC transmembrane type-1" evidence="10">
    <location>
        <begin position="43"/>
        <end position="350"/>
    </location>
</feature>
<dbReference type="InterPro" id="IPR039421">
    <property type="entry name" value="Type_1_exporter"/>
</dbReference>
<feature type="transmembrane region" description="Helical" evidence="8">
    <location>
        <begin position="324"/>
        <end position="342"/>
    </location>
</feature>
<evidence type="ECO:0000259" key="9">
    <source>
        <dbReference type="PROSITE" id="PS50893"/>
    </source>
</evidence>
<dbReference type="GO" id="GO:0005886">
    <property type="term" value="C:plasma membrane"/>
    <property type="evidence" value="ECO:0007669"/>
    <property type="project" value="UniProtKB-SubCell"/>
</dbReference>
<reference evidence="11 12" key="1">
    <citation type="submission" date="2020-08" db="EMBL/GenBank/DDBJ databases">
        <title>Functional genomics of gut bacteria from endangered species of beetles.</title>
        <authorList>
            <person name="Carlos-Shanley C."/>
        </authorList>
    </citation>
    <scope>NUCLEOTIDE SEQUENCE [LARGE SCALE GENOMIC DNA]</scope>
    <source>
        <strain evidence="11 12">S00070</strain>
    </source>
</reference>
<keyword evidence="7 8" id="KW-0472">Membrane</keyword>
<dbReference type="SMART" id="SM00382">
    <property type="entry name" value="AAA"/>
    <property type="match status" value="1"/>
</dbReference>
<dbReference type="InterPro" id="IPR011527">
    <property type="entry name" value="ABC1_TM_dom"/>
</dbReference>
<evidence type="ECO:0000256" key="7">
    <source>
        <dbReference type="ARBA" id="ARBA00023136"/>
    </source>
</evidence>
<feature type="transmembrane region" description="Helical" evidence="8">
    <location>
        <begin position="186"/>
        <end position="203"/>
    </location>
</feature>
<comment type="caution">
    <text evidence="11">The sequence shown here is derived from an EMBL/GenBank/DDBJ whole genome shotgun (WGS) entry which is preliminary data.</text>
</comment>
<dbReference type="Pfam" id="PF00664">
    <property type="entry name" value="ABC_membrane"/>
    <property type="match status" value="1"/>
</dbReference>
<dbReference type="FunFam" id="3.40.50.300:FF:000251">
    <property type="entry name" value="ABC transporter B family member 19"/>
    <property type="match status" value="1"/>
</dbReference>
<keyword evidence="4" id="KW-0547">Nucleotide-binding</keyword>
<keyword evidence="3 8" id="KW-0812">Transmembrane</keyword>
<proteinExistence type="inferred from homology"/>
<dbReference type="CDD" id="cd03249">
    <property type="entry name" value="ABC_MTABC3_MDL1_MDL2"/>
    <property type="match status" value="1"/>
</dbReference>
<evidence type="ECO:0000256" key="5">
    <source>
        <dbReference type="ARBA" id="ARBA00022840"/>
    </source>
</evidence>
<dbReference type="PANTHER" id="PTHR43394">
    <property type="entry name" value="ATP-DEPENDENT PERMEASE MDL1, MITOCHONDRIAL"/>
    <property type="match status" value="1"/>
</dbReference>
<evidence type="ECO:0000256" key="8">
    <source>
        <dbReference type="SAM" id="Phobius"/>
    </source>
</evidence>